<reference evidence="2" key="1">
    <citation type="submission" date="2021-02" db="EMBL/GenBank/DDBJ databases">
        <title>Genome-Resolved Metagenomics of a Microbial Community Performing Photosynthetic Biological Nutrient Removal.</title>
        <authorList>
            <person name="Mcdaniel E.A."/>
        </authorList>
    </citation>
    <scope>NUCLEOTIDE SEQUENCE</scope>
    <source>
        <strain evidence="2">UWPOB_OBS1</strain>
    </source>
</reference>
<proteinExistence type="predicted"/>
<dbReference type="AlphaFoldDB" id="A0A8J7P8Q7"/>
<name>A0A8J7P8Q7_9BACT</name>
<gene>
    <name evidence="2" type="ORF">J0M35_10330</name>
</gene>
<evidence type="ECO:0000313" key="3">
    <source>
        <dbReference type="Proteomes" id="UP000664277"/>
    </source>
</evidence>
<feature type="signal peptide" evidence="1">
    <location>
        <begin position="1"/>
        <end position="23"/>
    </location>
</feature>
<protein>
    <submittedName>
        <fullName evidence="2">Uncharacterized protein</fullName>
    </submittedName>
</protein>
<sequence length="124" mass="13954">MRIVQKLIFLFGILCCTAGVALAEDLPGVYKADEFVPGSSDAERWTFLCSRMPEVLGQSRDHILKSFGSGSRSKWYCGGPKQDYLEYCISQKINDDGSNTCRIVDLFFDNDKVCRVKIDNITAR</sequence>
<dbReference type="EMBL" id="JAFLCK010000013">
    <property type="protein sequence ID" value="MBN8660751.1"/>
    <property type="molecule type" value="Genomic_DNA"/>
</dbReference>
<comment type="caution">
    <text evidence="2">The sequence shown here is derived from an EMBL/GenBank/DDBJ whole genome shotgun (WGS) entry which is preliminary data.</text>
</comment>
<dbReference type="Proteomes" id="UP000664277">
    <property type="component" value="Unassembled WGS sequence"/>
</dbReference>
<evidence type="ECO:0000313" key="2">
    <source>
        <dbReference type="EMBL" id="MBN8660751.1"/>
    </source>
</evidence>
<feature type="chain" id="PRO_5035225185" evidence="1">
    <location>
        <begin position="24"/>
        <end position="124"/>
    </location>
</feature>
<keyword evidence="1" id="KW-0732">Signal</keyword>
<evidence type="ECO:0000256" key="1">
    <source>
        <dbReference type="SAM" id="SignalP"/>
    </source>
</evidence>
<organism evidence="2 3">
    <name type="scientific">Candidatus Obscuribacter phosphatis</name>
    <dbReference type="NCBI Taxonomy" id="1906157"/>
    <lineage>
        <taxon>Bacteria</taxon>
        <taxon>Bacillati</taxon>
        <taxon>Candidatus Melainabacteria</taxon>
        <taxon>Candidatus Obscuribacterales</taxon>
        <taxon>Candidatus Obscuribacteraceae</taxon>
        <taxon>Candidatus Obscuribacter</taxon>
    </lineage>
</organism>
<accession>A0A8J7P8Q7</accession>